<feature type="chain" id="PRO_5019063057" description="3D domain-containing protein" evidence="2">
    <location>
        <begin position="28"/>
        <end position="206"/>
    </location>
</feature>
<dbReference type="AlphaFoldDB" id="A0A401UQD6"/>
<evidence type="ECO:0008006" key="5">
    <source>
        <dbReference type="Google" id="ProtNLM"/>
    </source>
</evidence>
<feature type="signal peptide" evidence="2">
    <location>
        <begin position="1"/>
        <end position="27"/>
    </location>
</feature>
<evidence type="ECO:0000313" key="3">
    <source>
        <dbReference type="EMBL" id="GCD11730.1"/>
    </source>
</evidence>
<dbReference type="Proteomes" id="UP000287872">
    <property type="component" value="Unassembled WGS sequence"/>
</dbReference>
<dbReference type="OrthoDB" id="1754181at2"/>
<evidence type="ECO:0000313" key="4">
    <source>
        <dbReference type="Proteomes" id="UP000287872"/>
    </source>
</evidence>
<keyword evidence="4" id="KW-1185">Reference proteome</keyword>
<reference evidence="3 4" key="1">
    <citation type="submission" date="2018-11" db="EMBL/GenBank/DDBJ databases">
        <title>Genome sequencing and assembly of Clostridium tagluense strain A121.</title>
        <authorList>
            <person name="Murakami T."/>
            <person name="Segawa T."/>
            <person name="Shcherbakova V.A."/>
            <person name="Mori H."/>
            <person name="Yoshimura Y."/>
        </authorList>
    </citation>
    <scope>NUCLEOTIDE SEQUENCE [LARGE SCALE GENOMIC DNA]</scope>
    <source>
        <strain evidence="3 4">A121</strain>
    </source>
</reference>
<dbReference type="EMBL" id="BHYK01000021">
    <property type="protein sequence ID" value="GCD11730.1"/>
    <property type="molecule type" value="Genomic_DNA"/>
</dbReference>
<evidence type="ECO:0000256" key="1">
    <source>
        <dbReference type="SAM" id="Coils"/>
    </source>
</evidence>
<organism evidence="3 4">
    <name type="scientific">Clostridium tagluense</name>
    <dbReference type="NCBI Taxonomy" id="360422"/>
    <lineage>
        <taxon>Bacteria</taxon>
        <taxon>Bacillati</taxon>
        <taxon>Bacillota</taxon>
        <taxon>Clostridia</taxon>
        <taxon>Eubacteriales</taxon>
        <taxon>Clostridiaceae</taxon>
        <taxon>Clostridium</taxon>
    </lineage>
</organism>
<proteinExistence type="predicted"/>
<comment type="caution">
    <text evidence="3">The sequence shown here is derived from an EMBL/GenBank/DDBJ whole genome shotgun (WGS) entry which is preliminary data.</text>
</comment>
<evidence type="ECO:0000256" key="2">
    <source>
        <dbReference type="SAM" id="SignalP"/>
    </source>
</evidence>
<keyword evidence="2" id="KW-0732">Signal</keyword>
<gene>
    <name evidence="3" type="ORF">Ctaglu_33530</name>
</gene>
<name>A0A401UQD6_9CLOT</name>
<protein>
    <recommendedName>
        <fullName evidence="5">3D domain-containing protein</fullName>
    </recommendedName>
</protein>
<sequence>MNKRVRTGLSMFLMCSLIIGTSVGTQADTYKFEGKIIEKSNISVKDMDSDYNKFLKIVEKNDVKIKKNKLEKEARVLKQKKEAFEARKNKIQKQNALSKGRDVEKIEFTLTFYTDAEEENSSAGGVNCKGKTLEEGMVASNVWKLGTRIKLEGYGEVYVADRGGSHFDNRRRLDVFVAKLSDENNSEYYRRVSNMGKPKVKGYIIN</sequence>
<dbReference type="RefSeq" id="WP_125003813.1">
    <property type="nucleotide sequence ID" value="NZ_BHYK01000021.1"/>
</dbReference>
<keyword evidence="1" id="KW-0175">Coiled coil</keyword>
<feature type="coiled-coil region" evidence="1">
    <location>
        <begin position="60"/>
        <end position="94"/>
    </location>
</feature>
<dbReference type="CDD" id="cd22784">
    <property type="entry name" value="DPBB_MltA_YuiC-like"/>
    <property type="match status" value="1"/>
</dbReference>
<accession>A0A401UQD6</accession>